<evidence type="ECO:0000256" key="1">
    <source>
        <dbReference type="ARBA" id="ARBA00004406"/>
    </source>
</evidence>
<evidence type="ECO:0000256" key="4">
    <source>
        <dbReference type="ARBA" id="ARBA00022824"/>
    </source>
</evidence>
<feature type="domain" description="Sec16 Sec23-binding" evidence="7">
    <location>
        <begin position="429"/>
        <end position="661"/>
    </location>
</feature>
<gene>
    <name evidence="8" type="primary">SEC16B</name>
</gene>
<comment type="similarity">
    <text evidence="2">Belongs to the SEC16 family.</text>
</comment>
<evidence type="ECO:0000256" key="5">
    <source>
        <dbReference type="ARBA" id="ARBA00022892"/>
    </source>
</evidence>
<protein>
    <submittedName>
        <fullName evidence="8">SEC16 homolog B, endoplasmic reticulum export factor</fullName>
    </submittedName>
</protein>
<reference evidence="8" key="2">
    <citation type="submission" date="2025-09" db="UniProtKB">
        <authorList>
            <consortium name="Ensembl"/>
        </authorList>
    </citation>
    <scope>IDENTIFICATION</scope>
</reference>
<dbReference type="GO" id="GO:0007030">
    <property type="term" value="P:Golgi organization"/>
    <property type="evidence" value="ECO:0007669"/>
    <property type="project" value="TreeGrafter"/>
</dbReference>
<reference evidence="8" key="1">
    <citation type="submission" date="2025-08" db="UniProtKB">
        <authorList>
            <consortium name="Ensembl"/>
        </authorList>
    </citation>
    <scope>IDENTIFICATION</scope>
</reference>
<feature type="compositionally biased region" description="Polar residues" evidence="6">
    <location>
        <begin position="930"/>
        <end position="939"/>
    </location>
</feature>
<feature type="region of interest" description="Disordered" evidence="6">
    <location>
        <begin position="974"/>
        <end position="1018"/>
    </location>
</feature>
<dbReference type="OrthoDB" id="8918678at2759"/>
<evidence type="ECO:0000313" key="9">
    <source>
        <dbReference type="Proteomes" id="UP000694569"/>
    </source>
</evidence>
<dbReference type="GO" id="GO:0016192">
    <property type="term" value="P:vesicle-mediated transport"/>
    <property type="evidence" value="ECO:0007669"/>
    <property type="project" value="UniProtKB-KW"/>
</dbReference>
<dbReference type="Ensembl" id="ENSLLET00000035636.1">
    <property type="protein sequence ID" value="ENSLLEP00000034330.1"/>
    <property type="gene ID" value="ENSLLEG00000021299.1"/>
</dbReference>
<feature type="compositionally biased region" description="Polar residues" evidence="6">
    <location>
        <begin position="811"/>
        <end position="832"/>
    </location>
</feature>
<dbReference type="GO" id="GO:0005789">
    <property type="term" value="C:endoplasmic reticulum membrane"/>
    <property type="evidence" value="ECO:0007669"/>
    <property type="project" value="UniProtKB-SubCell"/>
</dbReference>
<sequence>MFRAEAQCQRSEIPGCDVAQLADGRSCRSQCACYLFPGDALFDISFLQWTMVPILGLTSHEAGQRQGWTHGEQCTLSLLLIIMGMGIFKTGTQEVVTIHGHRITGLITIPMPQLTHQDKGTGDTQHQGMTITTKVKHLDSDLSLDCSTGAMASHADQWVMDSYSGYGKQQTTGSIRRPTQANTQSWYQNYDGSMEKSQAFSSAELSTLSQYRDSGMSSSSYELSQYMHDPTDGSDSWRNMPEGESSVCTPHPTAPLKFCLPHVSVCFGARGQLIRVCPNFPDEGQPALVEIHSMEVILHDTVEQEEMRRFPGPMQREDLHKVDVINFCQENASQCLRAQGIGSRDDALLWQMLLQMCRQNGCLAGSDVAELLLQDGKRGTYRMEQANANLINLNEDPPLTSVYGQVDLLTGATQFAAETSDQAVKKFTKLLFHGQKKDALDWAMKTELWGHALFLSSKLDARTYSWVMGRFTSTLALNDPLLTLFQLMAGRVPQVASCGGDTKWGDWRPHLAVILSNQMGDSEIYRSSIITMGDNLVLKGLTAAGHCCYLTVAIPFGHYHGKADRLVLLGSNHSQSFLKFANSLSIQRTEILEFCQSLRKPGHCIPEFQVYKLIYATRLLDYGLTSIALHYCECIANAILTHSGSMVLISELIKLAERLRYSDPRILDSPELEQEQEPKWLVQLKCLLGQLKGSKEEKHDDGEELTSDNKGTIHVNAEEGRQPTLPNNAQIQEAGFTEPTTVPETWTGGDVSEPQNLVDELDPNSVTPQYALSELTLPQIKKITGTRRLSFQTPINEFIYYTYGEAQTPDETATEQFLQPNSTSASDSSTQPLFALRRASTMSEASTVSVEEDDDGNGAQEDNPEKEERKKASSFGWFSWFRSKPTKEVAQPSERTSPPPQKEELPPPPPSSTLSYPHISQPLGEAPPKNQVNMFSTSAGFKEIEDPPNNNSSSVLSDIRGHCENMAAQPNFTSTAPAVQASSPSGTVPLYNPSQFLESSGKLNRPSRPLRGRYLVQP</sequence>
<keyword evidence="9" id="KW-1185">Reference proteome</keyword>
<feature type="region of interest" description="Disordered" evidence="6">
    <location>
        <begin position="885"/>
        <end position="957"/>
    </location>
</feature>
<dbReference type="GO" id="GO:0070971">
    <property type="term" value="C:endoplasmic reticulum exit site"/>
    <property type="evidence" value="ECO:0007669"/>
    <property type="project" value="TreeGrafter"/>
</dbReference>
<comment type="subcellular location">
    <subcellularLocation>
        <location evidence="1">Endoplasmic reticulum membrane</location>
        <topology evidence="1">Peripheral membrane protein</topology>
    </subcellularLocation>
</comment>
<feature type="compositionally biased region" description="Polar residues" evidence="6">
    <location>
        <begin position="974"/>
        <end position="1002"/>
    </location>
</feature>
<feature type="region of interest" description="Disordered" evidence="6">
    <location>
        <begin position="811"/>
        <end position="872"/>
    </location>
</feature>
<evidence type="ECO:0000256" key="6">
    <source>
        <dbReference type="SAM" id="MobiDB-lite"/>
    </source>
</evidence>
<dbReference type="CDD" id="cd09233">
    <property type="entry name" value="ACE1-Sec16-like"/>
    <property type="match status" value="1"/>
</dbReference>
<evidence type="ECO:0000259" key="7">
    <source>
        <dbReference type="Pfam" id="PF12931"/>
    </source>
</evidence>
<dbReference type="GO" id="GO:0012507">
    <property type="term" value="C:ER to Golgi transport vesicle membrane"/>
    <property type="evidence" value="ECO:0007669"/>
    <property type="project" value="TreeGrafter"/>
</dbReference>
<dbReference type="Gene3D" id="1.25.40.1030">
    <property type="match status" value="1"/>
</dbReference>
<feature type="compositionally biased region" description="Polar residues" evidence="6">
    <location>
        <begin position="840"/>
        <end position="849"/>
    </location>
</feature>
<dbReference type="AlphaFoldDB" id="A0A8C5QB38"/>
<keyword evidence="3" id="KW-0813">Transport</keyword>
<name>A0A8C5QB38_9ANUR</name>
<dbReference type="PANTHER" id="PTHR13402:SF11">
    <property type="entry name" value="PROTEIN TRANSPORT PROTEIN SEC16B"/>
    <property type="match status" value="1"/>
</dbReference>
<dbReference type="GeneTree" id="ENSGT00940000160138"/>
<evidence type="ECO:0000256" key="3">
    <source>
        <dbReference type="ARBA" id="ARBA00022448"/>
    </source>
</evidence>
<organism evidence="8 9">
    <name type="scientific">Leptobrachium leishanense</name>
    <name type="common">Leishan spiny toad</name>
    <dbReference type="NCBI Taxonomy" id="445787"/>
    <lineage>
        <taxon>Eukaryota</taxon>
        <taxon>Metazoa</taxon>
        <taxon>Chordata</taxon>
        <taxon>Craniata</taxon>
        <taxon>Vertebrata</taxon>
        <taxon>Euteleostomi</taxon>
        <taxon>Amphibia</taxon>
        <taxon>Batrachia</taxon>
        <taxon>Anura</taxon>
        <taxon>Pelobatoidea</taxon>
        <taxon>Megophryidae</taxon>
        <taxon>Leptobrachium</taxon>
    </lineage>
</organism>
<accession>A0A8C5QB38</accession>
<evidence type="ECO:0000313" key="8">
    <source>
        <dbReference type="Ensembl" id="ENSLLEP00000034330.1"/>
    </source>
</evidence>
<dbReference type="PANTHER" id="PTHR13402">
    <property type="entry name" value="RGPR-RELATED"/>
    <property type="match status" value="1"/>
</dbReference>
<dbReference type="GO" id="GO:0070973">
    <property type="term" value="P:protein localization to endoplasmic reticulum exit site"/>
    <property type="evidence" value="ECO:0007669"/>
    <property type="project" value="TreeGrafter"/>
</dbReference>
<proteinExistence type="inferred from homology"/>
<evidence type="ECO:0000256" key="2">
    <source>
        <dbReference type="ARBA" id="ARBA00005927"/>
    </source>
</evidence>
<keyword evidence="4" id="KW-0256">Endoplasmic reticulum</keyword>
<keyword evidence="5" id="KW-0931">ER-Golgi transport</keyword>
<dbReference type="Proteomes" id="UP000694569">
    <property type="component" value="Unplaced"/>
</dbReference>
<dbReference type="InterPro" id="IPR024298">
    <property type="entry name" value="Sec16_Sec23-bd"/>
</dbReference>
<dbReference type="Pfam" id="PF12931">
    <property type="entry name" value="TPR_Sec16"/>
    <property type="match status" value="1"/>
</dbReference>